<reference evidence="6 7" key="1">
    <citation type="submission" date="2019-12" db="EMBL/GenBank/DDBJ databases">
        <authorList>
            <person name="Scholz U."/>
            <person name="Mascher M."/>
            <person name="Fiebig A."/>
        </authorList>
    </citation>
    <scope>NUCLEOTIDE SEQUENCE</scope>
</reference>
<keyword evidence="7" id="KW-1185">Reference proteome</keyword>
<dbReference type="Pfam" id="PF12767">
    <property type="entry name" value="SAGA-Tad1"/>
    <property type="match status" value="2"/>
</dbReference>
<organism evidence="6">
    <name type="scientific">Spirodela intermedia</name>
    <name type="common">Intermediate duckweed</name>
    <dbReference type="NCBI Taxonomy" id="51605"/>
    <lineage>
        <taxon>Eukaryota</taxon>
        <taxon>Viridiplantae</taxon>
        <taxon>Streptophyta</taxon>
        <taxon>Embryophyta</taxon>
        <taxon>Tracheophyta</taxon>
        <taxon>Spermatophyta</taxon>
        <taxon>Magnoliopsida</taxon>
        <taxon>Liliopsida</taxon>
        <taxon>Araceae</taxon>
        <taxon>Lemnoideae</taxon>
        <taxon>Spirodela</taxon>
    </lineage>
</organism>
<dbReference type="GO" id="GO:0006357">
    <property type="term" value="P:regulation of transcription by RNA polymerase II"/>
    <property type="evidence" value="ECO:0007669"/>
    <property type="project" value="TreeGrafter"/>
</dbReference>
<evidence type="ECO:0000256" key="3">
    <source>
        <dbReference type="ARBA" id="ARBA00023163"/>
    </source>
</evidence>
<evidence type="ECO:0000256" key="4">
    <source>
        <dbReference type="ARBA" id="ARBA00023242"/>
    </source>
</evidence>
<name>A0A7I8JMR8_SPIIN</name>
<dbReference type="Proteomes" id="UP001189122">
    <property type="component" value="Unassembled WGS sequence"/>
</dbReference>
<evidence type="ECO:0000256" key="1">
    <source>
        <dbReference type="ARBA" id="ARBA00004123"/>
    </source>
</evidence>
<evidence type="ECO:0000313" key="6">
    <source>
        <dbReference type="EMBL" id="CAA2631862.1"/>
    </source>
</evidence>
<dbReference type="CDD" id="cd22933">
    <property type="entry name" value="HFD_HFI1"/>
    <property type="match status" value="1"/>
</dbReference>
<feature type="region of interest" description="Disordered" evidence="5">
    <location>
        <begin position="118"/>
        <end position="138"/>
    </location>
</feature>
<comment type="subcellular location">
    <subcellularLocation>
        <location evidence="1">Nucleus</location>
    </subcellularLocation>
</comment>
<keyword evidence="4" id="KW-0539">Nucleus</keyword>
<dbReference type="PANTHER" id="PTHR21277">
    <property type="entry name" value="TRANSCRIPTIONAL ADAPTER 1"/>
    <property type="match status" value="1"/>
</dbReference>
<keyword evidence="2" id="KW-0805">Transcription regulation</keyword>
<dbReference type="InterPro" id="IPR024738">
    <property type="entry name" value="Hfi1/Tada1"/>
</dbReference>
<evidence type="ECO:0000256" key="2">
    <source>
        <dbReference type="ARBA" id="ARBA00023015"/>
    </source>
</evidence>
<protein>
    <submittedName>
        <fullName evidence="6">Uncharacterized protein</fullName>
    </submittedName>
</protein>
<evidence type="ECO:0000313" key="7">
    <source>
        <dbReference type="Proteomes" id="UP001189122"/>
    </source>
</evidence>
<dbReference type="GO" id="GO:0003713">
    <property type="term" value="F:transcription coactivator activity"/>
    <property type="evidence" value="ECO:0007669"/>
    <property type="project" value="TreeGrafter"/>
</dbReference>
<dbReference type="EMBL" id="LR743601">
    <property type="protein sequence ID" value="CAA2631862.1"/>
    <property type="molecule type" value="Genomic_DNA"/>
</dbReference>
<proteinExistence type="predicted"/>
<dbReference type="EMBL" id="CACRZD030000014">
    <property type="protein sequence ID" value="CAA6671105.1"/>
    <property type="molecule type" value="Genomic_DNA"/>
</dbReference>
<accession>A0A7I8JMR8</accession>
<dbReference type="GO" id="GO:0000124">
    <property type="term" value="C:SAGA complex"/>
    <property type="evidence" value="ECO:0007669"/>
    <property type="project" value="UniProtKB-ARBA"/>
</dbReference>
<keyword evidence="3" id="KW-0804">Transcription</keyword>
<dbReference type="PANTHER" id="PTHR21277:SF5">
    <property type="entry name" value="TRANSCRIPTIONAL ADAPTER 1"/>
    <property type="match status" value="1"/>
</dbReference>
<dbReference type="AlphaFoldDB" id="A0A7I8JMR8"/>
<evidence type="ECO:0000256" key="5">
    <source>
        <dbReference type="SAM" id="MobiDB-lite"/>
    </source>
</evidence>
<dbReference type="GO" id="GO:0005634">
    <property type="term" value="C:nucleus"/>
    <property type="evidence" value="ECO:0007669"/>
    <property type="project" value="UniProtKB-SubCell"/>
</dbReference>
<gene>
    <name evidence="6" type="ORF">SI7747_14017510</name>
</gene>
<sequence length="300" mass="33750">MQPPPPQGSRRDLIDLKSQIIRKLGPERSHRYFSYLNRLLGHRLCKSEFDKFCWLTLGPENIPLHNRFIRLILKNAYLYPPAGGRCRTIQEEAASPGEIPAWPSFLCTWQKHGQSGRGRWRRAGANRESSVQRGPHSSPLGVSFSPVAVGGVRRGTNHGDFSGELCHTEALRERMERIAGTQHLGTVTMECADLLNKGLDLYMKRVIMSCVGLAGSRSEGQFTRHPFNKNHSGGNHPSGIVWLGNQMRKPSSIGSSEGTRVSLLDFRVAMELNPQQLGKDWPFLLERVSVRSSEEQRTSW</sequence>